<feature type="domain" description="Glycosyltransferase subfamily 4-like N-terminal" evidence="2">
    <location>
        <begin position="14"/>
        <end position="162"/>
    </location>
</feature>
<evidence type="ECO:0000259" key="2">
    <source>
        <dbReference type="Pfam" id="PF13439"/>
    </source>
</evidence>
<dbReference type="EMBL" id="DSTK01000037">
    <property type="protein sequence ID" value="HFK98130.1"/>
    <property type="molecule type" value="Genomic_DNA"/>
</dbReference>
<comment type="caution">
    <text evidence="3">The sequence shown here is derived from an EMBL/GenBank/DDBJ whole genome shotgun (WGS) entry which is preliminary data.</text>
</comment>
<reference evidence="3" key="1">
    <citation type="journal article" date="2020" name="mSystems">
        <title>Genome- and Community-Level Interaction Insights into Carbon Utilization and Element Cycling Functions of Hydrothermarchaeota in Hydrothermal Sediment.</title>
        <authorList>
            <person name="Zhou Z."/>
            <person name="Liu Y."/>
            <person name="Xu W."/>
            <person name="Pan J."/>
            <person name="Luo Z.H."/>
            <person name="Li M."/>
        </authorList>
    </citation>
    <scope>NUCLEOTIDE SEQUENCE [LARGE SCALE GENOMIC DNA]</scope>
    <source>
        <strain evidence="3">SpSt-456</strain>
    </source>
</reference>
<dbReference type="PANTHER" id="PTHR45947:SF3">
    <property type="entry name" value="SULFOQUINOVOSYL TRANSFERASE SQD2"/>
    <property type="match status" value="1"/>
</dbReference>
<dbReference type="PANTHER" id="PTHR45947">
    <property type="entry name" value="SULFOQUINOVOSYL TRANSFERASE SQD2"/>
    <property type="match status" value="1"/>
</dbReference>
<gene>
    <name evidence="3" type="ORF">ENS06_12530</name>
</gene>
<protein>
    <submittedName>
        <fullName evidence="3">Glycosyltransferase family 1 protein</fullName>
    </submittedName>
</protein>
<dbReference type="Pfam" id="PF00534">
    <property type="entry name" value="Glycos_transf_1"/>
    <property type="match status" value="1"/>
</dbReference>
<dbReference type="CDD" id="cd03801">
    <property type="entry name" value="GT4_PimA-like"/>
    <property type="match status" value="1"/>
</dbReference>
<accession>A0A832A2R4</accession>
<evidence type="ECO:0000313" key="3">
    <source>
        <dbReference type="EMBL" id="HFK98130.1"/>
    </source>
</evidence>
<sequence>MRILHVETGRHLYGGAYQVLRLLKGLSAFGVENILCAPKDSAIAREAAPYATLNLLSLSGELDSRLPMGLWRAVRRWKPHLLHVHSRRGADWWGGVVAARTQTPAVVTRRVDNPEHPLAARLKYGLYRRVIGISSAIVRVLQSAGIRAEKIRCVPSCIEPDRFQAPYDKRDLLRELGLPEGSRLIGTVAQLIARKGHERLIAVAPAICARHPDVYFCFFGRGPLRDRLQQIAEARKISQRIHFAGFRSDMDRIFPCLDLLVHPATLEGLGVCLLEAAAAGVPIVASKAGGIPEVVRHGLNGLLVDPHSPAELQSAVLWMLNHPEEARLMGAQGADLVRAHFSPQAMVQGNLRVYEEILGGS</sequence>
<proteinExistence type="predicted"/>
<dbReference type="AlphaFoldDB" id="A0A832A2R4"/>
<dbReference type="Pfam" id="PF13439">
    <property type="entry name" value="Glyco_transf_4"/>
    <property type="match status" value="1"/>
</dbReference>
<dbReference type="InterPro" id="IPR001296">
    <property type="entry name" value="Glyco_trans_1"/>
</dbReference>
<dbReference type="InterPro" id="IPR050194">
    <property type="entry name" value="Glycosyltransferase_grp1"/>
</dbReference>
<name>A0A832A2R4_9BACT</name>
<keyword evidence="3" id="KW-0808">Transferase</keyword>
<feature type="domain" description="Glycosyl transferase family 1" evidence="1">
    <location>
        <begin position="169"/>
        <end position="333"/>
    </location>
</feature>
<dbReference type="GO" id="GO:0016758">
    <property type="term" value="F:hexosyltransferase activity"/>
    <property type="evidence" value="ECO:0007669"/>
    <property type="project" value="TreeGrafter"/>
</dbReference>
<dbReference type="Gene3D" id="3.40.50.2000">
    <property type="entry name" value="Glycogen Phosphorylase B"/>
    <property type="match status" value="2"/>
</dbReference>
<dbReference type="SUPFAM" id="SSF53756">
    <property type="entry name" value="UDP-Glycosyltransferase/glycogen phosphorylase"/>
    <property type="match status" value="1"/>
</dbReference>
<organism evidence="3">
    <name type="scientific">Desulfacinum infernum</name>
    <dbReference type="NCBI Taxonomy" id="35837"/>
    <lineage>
        <taxon>Bacteria</taxon>
        <taxon>Pseudomonadati</taxon>
        <taxon>Thermodesulfobacteriota</taxon>
        <taxon>Syntrophobacteria</taxon>
        <taxon>Syntrophobacterales</taxon>
        <taxon>Syntrophobacteraceae</taxon>
        <taxon>Desulfacinum</taxon>
    </lineage>
</organism>
<dbReference type="InterPro" id="IPR028098">
    <property type="entry name" value="Glyco_trans_4-like_N"/>
</dbReference>
<evidence type="ECO:0000259" key="1">
    <source>
        <dbReference type="Pfam" id="PF00534"/>
    </source>
</evidence>